<accession>A0ABZ0I4A1</accession>
<comment type="similarity">
    <text evidence="1">Belongs to the enoyl-CoA hydratase/isomerase family.</text>
</comment>
<dbReference type="PANTHER" id="PTHR11941">
    <property type="entry name" value="ENOYL-COA HYDRATASE-RELATED"/>
    <property type="match status" value="1"/>
</dbReference>
<evidence type="ECO:0000256" key="2">
    <source>
        <dbReference type="ARBA" id="ARBA00023239"/>
    </source>
</evidence>
<dbReference type="Gene3D" id="3.90.226.10">
    <property type="entry name" value="2-enoyl-CoA Hydratase, Chain A, domain 1"/>
    <property type="match status" value="1"/>
</dbReference>
<evidence type="ECO:0000313" key="4">
    <source>
        <dbReference type="Proteomes" id="UP001626537"/>
    </source>
</evidence>
<proteinExistence type="inferred from homology"/>
<dbReference type="InterPro" id="IPR001753">
    <property type="entry name" value="Enoyl-CoA_hydra/iso"/>
</dbReference>
<dbReference type="EMBL" id="CP136864">
    <property type="protein sequence ID" value="WOJ93872.1"/>
    <property type="molecule type" value="Genomic_DNA"/>
</dbReference>
<organism evidence="3 4">
    <name type="scientific">Congregibacter variabilis</name>
    <dbReference type="NCBI Taxonomy" id="3081200"/>
    <lineage>
        <taxon>Bacteria</taxon>
        <taxon>Pseudomonadati</taxon>
        <taxon>Pseudomonadota</taxon>
        <taxon>Gammaproteobacteria</taxon>
        <taxon>Cellvibrionales</taxon>
        <taxon>Halieaceae</taxon>
        <taxon>Congregibacter</taxon>
    </lineage>
</organism>
<keyword evidence="4" id="KW-1185">Reference proteome</keyword>
<name>A0ABZ0I4A1_9GAMM</name>
<dbReference type="RefSeq" id="WP_407348512.1">
    <property type="nucleotide sequence ID" value="NZ_CP136864.1"/>
</dbReference>
<evidence type="ECO:0000256" key="1">
    <source>
        <dbReference type="ARBA" id="ARBA00005254"/>
    </source>
</evidence>
<dbReference type="Pfam" id="PF00378">
    <property type="entry name" value="ECH_1"/>
    <property type="match status" value="1"/>
</dbReference>
<dbReference type="CDD" id="cd06558">
    <property type="entry name" value="crotonase-like"/>
    <property type="match status" value="1"/>
</dbReference>
<dbReference type="PANTHER" id="PTHR11941:SF133">
    <property type="entry name" value="1,2-EPOXYPHENYLACETYL-COA ISOMERASE"/>
    <property type="match status" value="1"/>
</dbReference>
<dbReference type="SUPFAM" id="SSF52096">
    <property type="entry name" value="ClpP/crotonase"/>
    <property type="match status" value="1"/>
</dbReference>
<dbReference type="InterPro" id="IPR014748">
    <property type="entry name" value="Enoyl-CoA_hydra_C"/>
</dbReference>
<sequence>MSDLTYDTLLIEKHGPVARLVMNRPEKLNTFSTALRQEMMSAVNALNADPQLRVIILAGAGRAFSAGADLEDGFAGDASQVGPMTEHLLKSEYKPSILGITESQKLWIAEVSGPAAGIGSAYMMACDLVVMTKGAYLYQAFAAIGLIPDGGATWQLLRALGRKRALEVIIGGERLYAERCLELGLCNRVVEEGEETQATLEWAADLAKKAPLAVQFSKKALSMAAEMNFAEMISQEAAMQSICISSEDSTEGVTAFFEKRPPVFKGR</sequence>
<protein>
    <submittedName>
        <fullName evidence="3">Enoyl-CoA hydratase/isomerase family protein</fullName>
    </submittedName>
</protein>
<evidence type="ECO:0000313" key="3">
    <source>
        <dbReference type="EMBL" id="WOJ93872.1"/>
    </source>
</evidence>
<reference evidence="3 4" key="1">
    <citation type="submission" date="2023-10" db="EMBL/GenBank/DDBJ databases">
        <title>Two novel species belonging to the OM43/NOR5 clade.</title>
        <authorList>
            <person name="Park M."/>
        </authorList>
    </citation>
    <scope>NUCLEOTIDE SEQUENCE [LARGE SCALE GENOMIC DNA]</scope>
    <source>
        <strain evidence="3 4">IMCC43200</strain>
    </source>
</reference>
<gene>
    <name evidence="3" type="ORF">R0135_01570</name>
</gene>
<keyword evidence="2" id="KW-0456">Lyase</keyword>
<dbReference type="Gene3D" id="1.10.12.10">
    <property type="entry name" value="Lyase 2-enoyl-coa Hydratase, Chain A, domain 2"/>
    <property type="match status" value="1"/>
</dbReference>
<dbReference type="InterPro" id="IPR029045">
    <property type="entry name" value="ClpP/crotonase-like_dom_sf"/>
</dbReference>
<dbReference type="Proteomes" id="UP001626537">
    <property type="component" value="Chromosome"/>
</dbReference>